<feature type="compositionally biased region" description="Pro residues" evidence="1">
    <location>
        <begin position="140"/>
        <end position="152"/>
    </location>
</feature>
<feature type="region of interest" description="Disordered" evidence="1">
    <location>
        <begin position="86"/>
        <end position="152"/>
    </location>
</feature>
<dbReference type="PATRIC" id="fig|1408254.3.peg.2649"/>
<sequence>MDKRRGRPWIAGIFAFIILLMNAFPVIVLAEGATLQPPQLQVPNYEAPNLQAPDWEIPKLDGVQWDMPQLEPPPGIVPQLEEPEWDTPQLQAPNGNMPQMQAPNGSMPQLQAPDGRAPALTTPDGSGAAGGRVGSEVPQLTPPGQGPGPQANPPPFGETMAYKMMQFSIKDIMGDTLSYSADMLQHGQVSVGTGAGGYSKVLLTLGLKGLDIGLDGSPYQNYTSGALDIMGAKGAYDSYKLVLQQNANAAARAAEYQRSFSNATSGANAARVPGLITGLNVGIAAISLPFDAFNTYTSFSQIDDPNLTPEQQGEKFLNGVGSLGSTLMDAGVIASVIPGGQTVAVVLVTAGGVLWLGSTALKWIDKLADGKIGKWLKEKTTDAIDWVKDTAKDTWGFVKSIFS</sequence>
<name>V6MGS6_9BACL</name>
<dbReference type="HOGENOM" id="CLU_743297_0_0_9"/>
<organism evidence="2 3">
    <name type="scientific">Brevibacillus panacihumi W25</name>
    <dbReference type="NCBI Taxonomy" id="1408254"/>
    <lineage>
        <taxon>Bacteria</taxon>
        <taxon>Bacillati</taxon>
        <taxon>Bacillota</taxon>
        <taxon>Bacilli</taxon>
        <taxon>Bacillales</taxon>
        <taxon>Paenibacillaceae</taxon>
        <taxon>Brevibacillus</taxon>
    </lineage>
</organism>
<protein>
    <submittedName>
        <fullName evidence="2">Uncharacterized protein</fullName>
    </submittedName>
</protein>
<dbReference type="AlphaFoldDB" id="V6MGS6"/>
<feature type="compositionally biased region" description="Polar residues" evidence="1">
    <location>
        <begin position="88"/>
        <end position="109"/>
    </location>
</feature>
<accession>V6MGS6</accession>
<dbReference type="EMBL" id="AYJU01000016">
    <property type="protein sequence ID" value="EST54603.1"/>
    <property type="molecule type" value="Genomic_DNA"/>
</dbReference>
<dbReference type="RefSeq" id="WP_023556605.1">
    <property type="nucleotide sequence ID" value="NZ_KI629782.1"/>
</dbReference>
<dbReference type="OrthoDB" id="2462479at2"/>
<gene>
    <name evidence="2" type="ORF">T458_13430</name>
</gene>
<dbReference type="STRING" id="1408254.T458_13430"/>
<comment type="caution">
    <text evidence="2">The sequence shown here is derived from an EMBL/GenBank/DDBJ whole genome shotgun (WGS) entry which is preliminary data.</text>
</comment>
<reference evidence="2 3" key="1">
    <citation type="journal article" date="2014" name="Genome Announc.">
        <title>Draft Genome Sequence of Brevibacillus panacihumi Strain W25, a Halotolerant Hydrocarbon-Degrading Bacterium.</title>
        <authorList>
            <person name="Wang X."/>
            <person name="Jin D."/>
            <person name="Zhou L."/>
            <person name="Wu L."/>
            <person name="An W."/>
            <person name="Chen Y."/>
            <person name="Zhao L."/>
        </authorList>
    </citation>
    <scope>NUCLEOTIDE SEQUENCE [LARGE SCALE GENOMIC DNA]</scope>
    <source>
        <strain evidence="2 3">W25</strain>
    </source>
</reference>
<dbReference type="eggNOG" id="ENOG5033AD1">
    <property type="taxonomic scope" value="Bacteria"/>
</dbReference>
<keyword evidence="3" id="KW-1185">Reference proteome</keyword>
<evidence type="ECO:0000313" key="3">
    <source>
        <dbReference type="Proteomes" id="UP000017973"/>
    </source>
</evidence>
<dbReference type="Proteomes" id="UP000017973">
    <property type="component" value="Unassembled WGS sequence"/>
</dbReference>
<evidence type="ECO:0000256" key="1">
    <source>
        <dbReference type="SAM" id="MobiDB-lite"/>
    </source>
</evidence>
<evidence type="ECO:0000313" key="2">
    <source>
        <dbReference type="EMBL" id="EST54603.1"/>
    </source>
</evidence>
<proteinExistence type="predicted"/>